<dbReference type="Gene3D" id="3.40.50.150">
    <property type="entry name" value="Vaccinia Virus protein VP39"/>
    <property type="match status" value="1"/>
</dbReference>
<dbReference type="InterPro" id="IPR029063">
    <property type="entry name" value="SAM-dependent_MTases_sf"/>
</dbReference>
<protein>
    <submittedName>
        <fullName evidence="1">Sterol 24-C-methyltransferase</fullName>
    </submittedName>
</protein>
<reference evidence="1 2" key="1">
    <citation type="submission" date="2024-03" db="EMBL/GenBank/DDBJ databases">
        <title>Aureococcus anophagefferens CCMP1851 and Kratosvirus quantuckense: Draft genome of a second virus-susceptible host strain in the model system.</title>
        <authorList>
            <person name="Chase E."/>
            <person name="Truchon A.R."/>
            <person name="Schepens W."/>
            <person name="Wilhelm S.W."/>
        </authorList>
    </citation>
    <scope>NUCLEOTIDE SEQUENCE [LARGE SCALE GENOMIC DNA]</scope>
    <source>
        <strain evidence="1 2">CCMP1851</strain>
    </source>
</reference>
<dbReference type="SUPFAM" id="SSF53335">
    <property type="entry name" value="S-adenosyl-L-methionine-dependent methyltransferases"/>
    <property type="match status" value="1"/>
</dbReference>
<name>A0ABR1FSM8_AURAN</name>
<accession>A0ABR1FSM8</accession>
<keyword evidence="2" id="KW-1185">Reference proteome</keyword>
<gene>
    <name evidence="1" type="ORF">SO694_00095023</name>
</gene>
<dbReference type="EMBL" id="JBBJCI010000251">
    <property type="protein sequence ID" value="KAK7237389.1"/>
    <property type="molecule type" value="Genomic_DNA"/>
</dbReference>
<evidence type="ECO:0000313" key="1">
    <source>
        <dbReference type="EMBL" id="KAK7237389.1"/>
    </source>
</evidence>
<sequence length="116" mass="12791">MNLEEAARLGVKELISVVEGQLQRRATFPPKKLPKITHIVSCEVFCHAASKPALLSDIFKMLEPGGALGDDMVKDGVPRPYLDKWIASLTDRVKIQGDEAVFAWGLFSARKPGPLY</sequence>
<dbReference type="Proteomes" id="UP001363151">
    <property type="component" value="Unassembled WGS sequence"/>
</dbReference>
<comment type="caution">
    <text evidence="1">The sequence shown here is derived from an EMBL/GenBank/DDBJ whole genome shotgun (WGS) entry which is preliminary data.</text>
</comment>
<evidence type="ECO:0000313" key="2">
    <source>
        <dbReference type="Proteomes" id="UP001363151"/>
    </source>
</evidence>
<proteinExistence type="predicted"/>
<organism evidence="1 2">
    <name type="scientific">Aureococcus anophagefferens</name>
    <name type="common">Harmful bloom alga</name>
    <dbReference type="NCBI Taxonomy" id="44056"/>
    <lineage>
        <taxon>Eukaryota</taxon>
        <taxon>Sar</taxon>
        <taxon>Stramenopiles</taxon>
        <taxon>Ochrophyta</taxon>
        <taxon>Pelagophyceae</taxon>
        <taxon>Pelagomonadales</taxon>
        <taxon>Pelagomonadaceae</taxon>
        <taxon>Aureococcus</taxon>
    </lineage>
</organism>